<dbReference type="STRING" id="52.CMC5_058070"/>
<dbReference type="InterPro" id="IPR044543">
    <property type="entry name" value="YHJQ-like"/>
</dbReference>
<gene>
    <name evidence="1" type="primary">porD</name>
    <name evidence="1" type="ORF">CMC5_058070</name>
</gene>
<dbReference type="KEGG" id="ccro:CMC5_058070"/>
<dbReference type="Gene3D" id="1.20.1270.360">
    <property type="match status" value="1"/>
</dbReference>
<evidence type="ECO:0000313" key="2">
    <source>
        <dbReference type="Proteomes" id="UP000067626"/>
    </source>
</evidence>
<dbReference type="OrthoDB" id="5396211at2"/>
<dbReference type="Pfam" id="PF03860">
    <property type="entry name" value="Csp"/>
    <property type="match status" value="1"/>
</dbReference>
<dbReference type="Proteomes" id="UP000067626">
    <property type="component" value="Chromosome"/>
</dbReference>
<dbReference type="EMBL" id="CP012159">
    <property type="protein sequence ID" value="AKT41600.1"/>
    <property type="molecule type" value="Genomic_DNA"/>
</dbReference>
<dbReference type="PANTHER" id="PTHR37310:SF1">
    <property type="entry name" value="CYTOPLASMIC PROTEIN"/>
    <property type="match status" value="1"/>
</dbReference>
<dbReference type="RefSeq" id="WP_050433361.1">
    <property type="nucleotide sequence ID" value="NZ_CP012159.1"/>
</dbReference>
<dbReference type="AlphaFoldDB" id="A0A0K1EL55"/>
<keyword evidence="2" id="KW-1185">Reference proteome</keyword>
<organism evidence="1 2">
    <name type="scientific">Chondromyces crocatus</name>
    <dbReference type="NCBI Taxonomy" id="52"/>
    <lineage>
        <taxon>Bacteria</taxon>
        <taxon>Pseudomonadati</taxon>
        <taxon>Myxococcota</taxon>
        <taxon>Polyangia</taxon>
        <taxon>Polyangiales</taxon>
        <taxon>Polyangiaceae</taxon>
        <taxon>Chondromyces</taxon>
    </lineage>
</organism>
<dbReference type="InterPro" id="IPR005560">
    <property type="entry name" value="Csp_YhjQ"/>
</dbReference>
<sequence length="118" mass="12960">MVGAKKILVDDDCYLNCLDCHRLCLQTIQYCLEQGGEHAEERHIRAMLDCAEMCETCSNFLLRGSEIHGLTCAACAEACERCARECARFEGDAQMQGCASVCRRCAASCRLMATPLAA</sequence>
<dbReference type="CDD" id="cd08026">
    <property type="entry name" value="DUF326"/>
    <property type="match status" value="1"/>
</dbReference>
<proteinExistence type="predicted"/>
<dbReference type="PANTHER" id="PTHR37310">
    <property type="entry name" value="CYTOPLASMIC PROTEIN-RELATED"/>
    <property type="match status" value="1"/>
</dbReference>
<reference evidence="1 2" key="1">
    <citation type="submission" date="2015-07" db="EMBL/GenBank/DDBJ databases">
        <title>Genome analysis of myxobacterium Chondromyces crocatus Cm c5 reveals a high potential for natural compound synthesis and the genetic basis for the loss of fruiting body formation.</title>
        <authorList>
            <person name="Zaburannyi N."/>
            <person name="Bunk B."/>
            <person name="Maier J."/>
            <person name="Overmann J."/>
            <person name="Mueller R."/>
        </authorList>
    </citation>
    <scope>NUCLEOTIDE SEQUENCE [LARGE SCALE GENOMIC DNA]</scope>
    <source>
        <strain evidence="1 2">Cm c5</strain>
    </source>
</reference>
<name>A0A0K1EL55_CHOCO</name>
<evidence type="ECO:0000313" key="1">
    <source>
        <dbReference type="EMBL" id="AKT41600.1"/>
    </source>
</evidence>
<protein>
    <submittedName>
        <fullName evidence="1">Ferredoxin</fullName>
    </submittedName>
</protein>
<accession>A0A0K1EL55</accession>